<evidence type="ECO:0008006" key="4">
    <source>
        <dbReference type="Google" id="ProtNLM"/>
    </source>
</evidence>
<name>A0ABW6KAX1_9BACI</name>
<sequence>MKKKTVPFIILAIFHAILFSYTFNKNRQNTLAILFTSIGIAYVFEYFVLNIFKMYTYYPRVYKNRWIDSVFGALLSQSLFVPIVGTSLVIFNLGWRWRIGVSLFYGLVERLFIRWQIFRNNGWKTGLTVTSMPFYFYIVDKWWREIENGNETKKNVLLFFFYWINYTNALYFSLALLHKYFFRIGFLKDRYWEHFILVPIYTLITAVIATMSTLVNEKIKPFGLLILHLFDQLLFKLKIIQPSRKEYLYMLIPVHIFNLWLGKLYFRLLKKIHNQATTD</sequence>
<evidence type="ECO:0000313" key="2">
    <source>
        <dbReference type="EMBL" id="MFE8699938.1"/>
    </source>
</evidence>
<dbReference type="RefSeq" id="WP_389358561.1">
    <property type="nucleotide sequence ID" value="NZ_JBIACK010000001.1"/>
</dbReference>
<feature type="transmembrane region" description="Helical" evidence="1">
    <location>
        <begin position="70"/>
        <end position="91"/>
    </location>
</feature>
<accession>A0ABW6KAX1</accession>
<feature type="transmembrane region" description="Helical" evidence="1">
    <location>
        <begin position="159"/>
        <end position="182"/>
    </location>
</feature>
<gene>
    <name evidence="2" type="ORF">ACFYKX_04795</name>
</gene>
<feature type="transmembrane region" description="Helical" evidence="1">
    <location>
        <begin position="7"/>
        <end position="24"/>
    </location>
</feature>
<reference evidence="2 3" key="1">
    <citation type="submission" date="2024-08" db="EMBL/GenBank/DDBJ databases">
        <title>Two novel Cytobacillus novel species.</title>
        <authorList>
            <person name="Liu G."/>
        </authorList>
    </citation>
    <scope>NUCLEOTIDE SEQUENCE [LARGE SCALE GENOMIC DNA]</scope>
    <source>
        <strain evidence="2 3">FJAT-54145</strain>
    </source>
</reference>
<keyword evidence="3" id="KW-1185">Reference proteome</keyword>
<feature type="transmembrane region" description="Helical" evidence="1">
    <location>
        <begin position="122"/>
        <end position="139"/>
    </location>
</feature>
<proteinExistence type="predicted"/>
<feature type="transmembrane region" description="Helical" evidence="1">
    <location>
        <begin position="247"/>
        <end position="266"/>
    </location>
</feature>
<dbReference type="EMBL" id="JBIACK010000001">
    <property type="protein sequence ID" value="MFE8699938.1"/>
    <property type="molecule type" value="Genomic_DNA"/>
</dbReference>
<dbReference type="Proteomes" id="UP001601059">
    <property type="component" value="Unassembled WGS sequence"/>
</dbReference>
<evidence type="ECO:0000313" key="3">
    <source>
        <dbReference type="Proteomes" id="UP001601059"/>
    </source>
</evidence>
<comment type="caution">
    <text evidence="2">The sequence shown here is derived from an EMBL/GenBank/DDBJ whole genome shotgun (WGS) entry which is preliminary data.</text>
</comment>
<keyword evidence="1" id="KW-0812">Transmembrane</keyword>
<feature type="transmembrane region" description="Helical" evidence="1">
    <location>
        <begin position="30"/>
        <end position="49"/>
    </location>
</feature>
<feature type="transmembrane region" description="Helical" evidence="1">
    <location>
        <begin position="194"/>
        <end position="215"/>
    </location>
</feature>
<evidence type="ECO:0000256" key="1">
    <source>
        <dbReference type="SAM" id="Phobius"/>
    </source>
</evidence>
<keyword evidence="1" id="KW-0472">Membrane</keyword>
<protein>
    <recommendedName>
        <fullName evidence="4">Prolipoprotein diacylglyceryl transferase</fullName>
    </recommendedName>
</protein>
<organism evidence="2 3">
    <name type="scientific">Cytobacillus spartinae</name>
    <dbReference type="NCBI Taxonomy" id="3299023"/>
    <lineage>
        <taxon>Bacteria</taxon>
        <taxon>Bacillati</taxon>
        <taxon>Bacillota</taxon>
        <taxon>Bacilli</taxon>
        <taxon>Bacillales</taxon>
        <taxon>Bacillaceae</taxon>
        <taxon>Cytobacillus</taxon>
    </lineage>
</organism>
<keyword evidence="1" id="KW-1133">Transmembrane helix</keyword>